<reference evidence="3 4" key="1">
    <citation type="submission" date="2024-09" db="EMBL/GenBank/DDBJ databases">
        <title>Chromosome-scale assembly of Riccia sorocarpa.</title>
        <authorList>
            <person name="Paukszto L."/>
        </authorList>
    </citation>
    <scope>NUCLEOTIDE SEQUENCE [LARGE SCALE GENOMIC DNA]</scope>
    <source>
        <strain evidence="3">LP-2024</strain>
        <tissue evidence="3">Aerial parts of the thallus</tissue>
    </source>
</reference>
<keyword evidence="2" id="KW-0472">Membrane</keyword>
<protein>
    <submittedName>
        <fullName evidence="3">Uncharacterized protein</fullName>
    </submittedName>
</protein>
<dbReference type="EMBL" id="JBJQOH010000003">
    <property type="protein sequence ID" value="KAL3693067.1"/>
    <property type="molecule type" value="Genomic_DNA"/>
</dbReference>
<dbReference type="Proteomes" id="UP001633002">
    <property type="component" value="Unassembled WGS sequence"/>
</dbReference>
<feature type="transmembrane region" description="Helical" evidence="2">
    <location>
        <begin position="175"/>
        <end position="195"/>
    </location>
</feature>
<dbReference type="AlphaFoldDB" id="A0ABD3HR83"/>
<gene>
    <name evidence="3" type="ORF">R1sor_006718</name>
</gene>
<keyword evidence="2" id="KW-0812">Transmembrane</keyword>
<dbReference type="PANTHER" id="PTHR36336:SF1">
    <property type="entry name" value="OS09G0560400 PROTEIN"/>
    <property type="match status" value="1"/>
</dbReference>
<organism evidence="3 4">
    <name type="scientific">Riccia sorocarpa</name>
    <dbReference type="NCBI Taxonomy" id="122646"/>
    <lineage>
        <taxon>Eukaryota</taxon>
        <taxon>Viridiplantae</taxon>
        <taxon>Streptophyta</taxon>
        <taxon>Embryophyta</taxon>
        <taxon>Marchantiophyta</taxon>
        <taxon>Marchantiopsida</taxon>
        <taxon>Marchantiidae</taxon>
        <taxon>Marchantiales</taxon>
        <taxon>Ricciaceae</taxon>
        <taxon>Riccia</taxon>
    </lineage>
</organism>
<name>A0ABD3HR83_9MARC</name>
<accession>A0ABD3HR83</accession>
<keyword evidence="2" id="KW-1133">Transmembrane helix</keyword>
<keyword evidence="4" id="KW-1185">Reference proteome</keyword>
<dbReference type="PANTHER" id="PTHR36336">
    <property type="entry name" value="OS09G0560400 PROTEIN"/>
    <property type="match status" value="1"/>
</dbReference>
<sequence length="237" mass="26695">MMDMVPRPTRKWGIALLVMLCVSAILFITPWVASTVFFEPYDNWNNEGRFSRPEKQGNTTWLCMPSGPCVSCTPSEKQDSNFKCKPTGYHLPQKCVEDNEDARSAEKLGDSSQQRKDITERGEETYEEERSGRRLRRMLNHDDSRRKALAEEEGVQVYVLYKSCLPPEVREKLSVLGFEGVVLGLLAISGPFVYFRKRKIIPTQPSILLKSKACLALFSNAGSLLQFGSISAGCKTS</sequence>
<evidence type="ECO:0000313" key="3">
    <source>
        <dbReference type="EMBL" id="KAL3693067.1"/>
    </source>
</evidence>
<feature type="transmembrane region" description="Helical" evidence="2">
    <location>
        <begin position="12"/>
        <end position="33"/>
    </location>
</feature>
<comment type="caution">
    <text evidence="3">The sequence shown here is derived from an EMBL/GenBank/DDBJ whole genome shotgun (WGS) entry which is preliminary data.</text>
</comment>
<proteinExistence type="predicted"/>
<evidence type="ECO:0000256" key="2">
    <source>
        <dbReference type="SAM" id="Phobius"/>
    </source>
</evidence>
<evidence type="ECO:0000313" key="4">
    <source>
        <dbReference type="Proteomes" id="UP001633002"/>
    </source>
</evidence>
<evidence type="ECO:0000256" key="1">
    <source>
        <dbReference type="SAM" id="MobiDB-lite"/>
    </source>
</evidence>
<feature type="region of interest" description="Disordered" evidence="1">
    <location>
        <begin position="100"/>
        <end position="130"/>
    </location>
</feature>